<organism evidence="2 3">
    <name type="scientific">Pleurodeles waltl</name>
    <name type="common">Iberian ribbed newt</name>
    <dbReference type="NCBI Taxonomy" id="8319"/>
    <lineage>
        <taxon>Eukaryota</taxon>
        <taxon>Metazoa</taxon>
        <taxon>Chordata</taxon>
        <taxon>Craniata</taxon>
        <taxon>Vertebrata</taxon>
        <taxon>Euteleostomi</taxon>
        <taxon>Amphibia</taxon>
        <taxon>Batrachia</taxon>
        <taxon>Caudata</taxon>
        <taxon>Salamandroidea</taxon>
        <taxon>Salamandridae</taxon>
        <taxon>Pleurodelinae</taxon>
        <taxon>Pleurodeles</taxon>
    </lineage>
</organism>
<evidence type="ECO:0000313" key="3">
    <source>
        <dbReference type="Proteomes" id="UP001066276"/>
    </source>
</evidence>
<name>A0AAV7T3Y9_PLEWA</name>
<evidence type="ECO:0000256" key="1">
    <source>
        <dbReference type="SAM" id="MobiDB-lite"/>
    </source>
</evidence>
<gene>
    <name evidence="2" type="ORF">NDU88_003188</name>
</gene>
<accession>A0AAV7T3Y9</accession>
<dbReference type="Proteomes" id="UP001066276">
    <property type="component" value="Chromosome 4_1"/>
</dbReference>
<sequence>MTPSSCRKIDELPPWLKEESKSTCVFFWSLSDAGSAWIPPQGNPRRTPSHPAELQRGTPSVPESLAGCLPRSQQRPGFRVSDGRAAHPADRCVFMPRPQERREVRLASCGRDATRHVPSVLHNETKV</sequence>
<feature type="region of interest" description="Disordered" evidence="1">
    <location>
        <begin position="37"/>
        <end position="85"/>
    </location>
</feature>
<proteinExistence type="predicted"/>
<keyword evidence="3" id="KW-1185">Reference proteome</keyword>
<protein>
    <submittedName>
        <fullName evidence="2">Uncharacterized protein</fullName>
    </submittedName>
</protein>
<evidence type="ECO:0000313" key="2">
    <source>
        <dbReference type="EMBL" id="KAJ1171325.1"/>
    </source>
</evidence>
<dbReference type="EMBL" id="JANPWB010000007">
    <property type="protein sequence ID" value="KAJ1171325.1"/>
    <property type="molecule type" value="Genomic_DNA"/>
</dbReference>
<dbReference type="AlphaFoldDB" id="A0AAV7T3Y9"/>
<reference evidence="2" key="1">
    <citation type="journal article" date="2022" name="bioRxiv">
        <title>Sequencing and chromosome-scale assembly of the giantPleurodeles waltlgenome.</title>
        <authorList>
            <person name="Brown T."/>
            <person name="Elewa A."/>
            <person name="Iarovenko S."/>
            <person name="Subramanian E."/>
            <person name="Araus A.J."/>
            <person name="Petzold A."/>
            <person name="Susuki M."/>
            <person name="Suzuki K.-i.T."/>
            <person name="Hayashi T."/>
            <person name="Toyoda A."/>
            <person name="Oliveira C."/>
            <person name="Osipova E."/>
            <person name="Leigh N.D."/>
            <person name="Simon A."/>
            <person name="Yun M.H."/>
        </authorList>
    </citation>
    <scope>NUCLEOTIDE SEQUENCE</scope>
    <source>
        <strain evidence="2">20211129_DDA</strain>
        <tissue evidence="2">Liver</tissue>
    </source>
</reference>
<comment type="caution">
    <text evidence="2">The sequence shown here is derived from an EMBL/GenBank/DDBJ whole genome shotgun (WGS) entry which is preliminary data.</text>
</comment>